<dbReference type="InterPro" id="IPR003776">
    <property type="entry name" value="YcaO-like_dom"/>
</dbReference>
<keyword evidence="4" id="KW-1185">Reference proteome</keyword>
<sequence length="436" mass="46548">MTDLLDASPRSRLLPGPTAVPKTHRSGTHRTTDPAVTVARVWAHRRTMGITRIADVTGLDRVGVPVTMVTRPNARSLAVNQGKGLTLDAARASGLMEAAETFHAEHPRLPLRLSSWRHLREELETVDCHRLPRHPYGSFDDDRMLLWASGVDLRTGAPVQLPYELVHTHYTTLALPGAGAFLASSNGLASGNHPLEAVLHGLYEVVERDATVLWELSDTAQQDATAVDLRTVTDPGCRGVLDRFAEAGLVVACWEQTSDIGIAVFAVEVIDSADGMDGAPAAAGMGAHHDATVALARALTEAAQSRLTAIAGSRDDQPPSAYAVAHDPATLALHRAELQRVNAQATRSFAQAPHAVRDTLDEDLAQLLDALAAAGLDHVVAVDLSRTDLGIDVVRVVVPGLEHLAFAHEEFVPGKRALAVLEATDTTAEHAAEQPR</sequence>
<dbReference type="PANTHER" id="PTHR37809">
    <property type="entry name" value="RIBOSOMAL PROTEIN S12 METHYLTHIOTRANSFERASE ACCESSORY FACTOR YCAO"/>
    <property type="match status" value="1"/>
</dbReference>
<evidence type="ECO:0000256" key="1">
    <source>
        <dbReference type="SAM" id="MobiDB-lite"/>
    </source>
</evidence>
<organism evidence="3 4">
    <name type="scientific">Microlunatus phosphovorus (strain ATCC 700054 / DSM 10555 / JCM 9379 / NBRC 101784 / NCIMB 13414 / VKM Ac-1990 / NM-1)</name>
    <dbReference type="NCBI Taxonomy" id="1032480"/>
    <lineage>
        <taxon>Bacteria</taxon>
        <taxon>Bacillati</taxon>
        <taxon>Actinomycetota</taxon>
        <taxon>Actinomycetes</taxon>
        <taxon>Propionibacteriales</taxon>
        <taxon>Propionibacteriaceae</taxon>
        <taxon>Microlunatus</taxon>
    </lineage>
</organism>
<dbReference type="Pfam" id="PF02624">
    <property type="entry name" value="YcaO"/>
    <property type="match status" value="1"/>
</dbReference>
<dbReference type="HOGENOM" id="CLU_056369_0_0_11"/>
<gene>
    <name evidence="3" type="ordered locus">MLP_50560</name>
</gene>
<dbReference type="KEGG" id="mph:MLP_50560"/>
<evidence type="ECO:0000259" key="2">
    <source>
        <dbReference type="PROSITE" id="PS51664"/>
    </source>
</evidence>
<feature type="region of interest" description="Disordered" evidence="1">
    <location>
        <begin position="1"/>
        <end position="32"/>
    </location>
</feature>
<dbReference type="STRING" id="1032480.MLP_50560"/>
<dbReference type="RefSeq" id="WP_013865884.1">
    <property type="nucleotide sequence ID" value="NC_015635.1"/>
</dbReference>
<dbReference type="PROSITE" id="PS51664">
    <property type="entry name" value="YCAO"/>
    <property type="match status" value="1"/>
</dbReference>
<feature type="domain" description="YcaO" evidence="2">
    <location>
        <begin position="82"/>
        <end position="436"/>
    </location>
</feature>
<protein>
    <recommendedName>
        <fullName evidence="2">YcaO domain-containing protein</fullName>
    </recommendedName>
</protein>
<reference evidence="3 4" key="1">
    <citation type="submission" date="2011-05" db="EMBL/GenBank/DDBJ databases">
        <title>Whole genome sequence of Microlunatus phosphovorus NM-1.</title>
        <authorList>
            <person name="Hosoyama A."/>
            <person name="Sasaki K."/>
            <person name="Harada T."/>
            <person name="Igarashi R."/>
            <person name="Kawakoshi A."/>
            <person name="Sasagawa M."/>
            <person name="Fukada J."/>
            <person name="Nakamura S."/>
            <person name="Katano Y."/>
            <person name="Hanada S."/>
            <person name="Kamagata Y."/>
            <person name="Nakamura N."/>
            <person name="Yamazaki S."/>
            <person name="Fujita N."/>
        </authorList>
    </citation>
    <scope>NUCLEOTIDE SEQUENCE [LARGE SCALE GENOMIC DNA]</scope>
    <source>
        <strain evidence="4">ATCC 700054 / DSM 10555 / JCM 9379 / NBRC 101784 / NCIMB 13414 / VKM Ac-1990 / NM-1</strain>
    </source>
</reference>
<evidence type="ECO:0000313" key="4">
    <source>
        <dbReference type="Proteomes" id="UP000007947"/>
    </source>
</evidence>
<name>F5XH62_MICPN</name>
<dbReference type="OrthoDB" id="2379922at2"/>
<dbReference type="Gene3D" id="3.30.1330.230">
    <property type="match status" value="2"/>
</dbReference>
<dbReference type="eggNOG" id="COG1944">
    <property type="taxonomic scope" value="Bacteria"/>
</dbReference>
<dbReference type="AlphaFoldDB" id="F5XH62"/>
<evidence type="ECO:0000313" key="3">
    <source>
        <dbReference type="EMBL" id="BAK38070.1"/>
    </source>
</evidence>
<dbReference type="NCBIfam" id="TIGR00702">
    <property type="entry name" value="YcaO-type kinase domain"/>
    <property type="match status" value="1"/>
</dbReference>
<accession>F5XH62</accession>
<dbReference type="Proteomes" id="UP000007947">
    <property type="component" value="Chromosome"/>
</dbReference>
<dbReference type="PANTHER" id="PTHR37809:SF1">
    <property type="entry name" value="RIBOSOMAL PROTEIN S12 METHYLTHIOTRANSFERASE ACCESSORY FACTOR YCAO"/>
    <property type="match status" value="1"/>
</dbReference>
<dbReference type="EMBL" id="AP012204">
    <property type="protein sequence ID" value="BAK38070.1"/>
    <property type="molecule type" value="Genomic_DNA"/>
</dbReference>
<proteinExistence type="predicted"/>